<feature type="signal peptide" evidence="1">
    <location>
        <begin position="1"/>
        <end position="25"/>
    </location>
</feature>
<dbReference type="RefSeq" id="WP_212214231.1">
    <property type="nucleotide sequence ID" value="NZ_JAGUCO010000002.1"/>
</dbReference>
<dbReference type="Proteomes" id="UP000708576">
    <property type="component" value="Unassembled WGS sequence"/>
</dbReference>
<evidence type="ECO:0000313" key="3">
    <source>
        <dbReference type="Proteomes" id="UP000708576"/>
    </source>
</evidence>
<sequence>MKLNNYIYIGLLLILMSTIQTSANAQIDSVQSEVQKQYPGLGKAASGIFFSEKPWSVSGFGEINGVGYNYTPPKAELGDVELYYTSLYRLASFFGYRFTDKFIFNSEIQVEYLTDGSESHTELNFELFFDYRFNKAFNLRTGFQPISIGYINSNDEPLLFYSVNRPEVERIIIPTTWIELGVGAYGQISPKLNYFVNFVTGLDGKDFTSATWVRSGRDAFDFRSYGLSPQLIYTPRADLDLSVSGYFGINKPNSYNIDDNSFETNSRLSIYSGYVRYTPKNFRFLMVGTYGRLTDTEGIYQLTKDVDGKGQVLGEQVYGGYFEAGVDILHWLWPQRKDCHNKLYSTKEMKLPLFIRAEHLNTHGKVSEVLSKYDRVQSYLNILALGINFNMSEHLVLKMNYQLRKDLTPQEFSIESGNIFEFGLGFEF</sequence>
<reference evidence="2 3" key="1">
    <citation type="journal article" date="2015" name="Int. J. Syst. Evol. Microbiol.">
        <title>Carboxylicivirga linearis sp. nov., isolated from a sea cucumber culture pond.</title>
        <authorList>
            <person name="Wang F.Q."/>
            <person name="Zhou Y.X."/>
            <person name="Lin X.Z."/>
            <person name="Chen G.J."/>
            <person name="Du Z.J."/>
        </authorList>
    </citation>
    <scope>NUCLEOTIDE SEQUENCE [LARGE SCALE GENOMIC DNA]</scope>
    <source>
        <strain evidence="2 3">FB218</strain>
    </source>
</reference>
<protein>
    <recommendedName>
        <fullName evidence="4">Phosphate-selective porin O and P</fullName>
    </recommendedName>
</protein>
<keyword evidence="1" id="KW-0732">Signal</keyword>
<evidence type="ECO:0000313" key="2">
    <source>
        <dbReference type="EMBL" id="MBS2097607.1"/>
    </source>
</evidence>
<evidence type="ECO:0000256" key="1">
    <source>
        <dbReference type="SAM" id="SignalP"/>
    </source>
</evidence>
<evidence type="ECO:0008006" key="4">
    <source>
        <dbReference type="Google" id="ProtNLM"/>
    </source>
</evidence>
<keyword evidence="3" id="KW-1185">Reference proteome</keyword>
<accession>A0ABS5JRZ2</accession>
<gene>
    <name evidence="2" type="ORF">KEM10_04900</name>
</gene>
<proteinExistence type="predicted"/>
<dbReference type="EMBL" id="JAGUCO010000002">
    <property type="protein sequence ID" value="MBS2097607.1"/>
    <property type="molecule type" value="Genomic_DNA"/>
</dbReference>
<dbReference type="SUPFAM" id="SSF56935">
    <property type="entry name" value="Porins"/>
    <property type="match status" value="1"/>
</dbReference>
<feature type="chain" id="PRO_5045914100" description="Phosphate-selective porin O and P" evidence="1">
    <location>
        <begin position="26"/>
        <end position="428"/>
    </location>
</feature>
<name>A0ABS5JRZ2_9BACT</name>
<organism evidence="2 3">
    <name type="scientific">Carboxylicivirga linearis</name>
    <dbReference type="NCBI Taxonomy" id="1628157"/>
    <lineage>
        <taxon>Bacteria</taxon>
        <taxon>Pseudomonadati</taxon>
        <taxon>Bacteroidota</taxon>
        <taxon>Bacteroidia</taxon>
        <taxon>Marinilabiliales</taxon>
        <taxon>Marinilabiliaceae</taxon>
        <taxon>Carboxylicivirga</taxon>
    </lineage>
</organism>
<comment type="caution">
    <text evidence="2">The sequence shown here is derived from an EMBL/GenBank/DDBJ whole genome shotgun (WGS) entry which is preliminary data.</text>
</comment>